<keyword evidence="2" id="KW-0472">Membrane</keyword>
<evidence type="ECO:0000256" key="2">
    <source>
        <dbReference type="SAM" id="Phobius"/>
    </source>
</evidence>
<dbReference type="AlphaFoldDB" id="A0A7W4TNR3"/>
<reference evidence="3 4" key="1">
    <citation type="submission" date="2020-08" db="EMBL/GenBank/DDBJ databases">
        <title>The Agave Microbiome: Exploring the role of microbial communities in plant adaptations to desert environments.</title>
        <authorList>
            <person name="Partida-Martinez L.P."/>
        </authorList>
    </citation>
    <scope>NUCLEOTIDE SEQUENCE [LARGE SCALE GENOMIC DNA]</scope>
    <source>
        <strain evidence="3 4">AS2.23</strain>
    </source>
</reference>
<evidence type="ECO:0000313" key="3">
    <source>
        <dbReference type="EMBL" id="MBB2902316.1"/>
    </source>
</evidence>
<feature type="transmembrane region" description="Helical" evidence="2">
    <location>
        <begin position="228"/>
        <end position="251"/>
    </location>
</feature>
<feature type="transmembrane region" description="Helical" evidence="2">
    <location>
        <begin position="116"/>
        <end position="133"/>
    </location>
</feature>
<feature type="transmembrane region" description="Helical" evidence="2">
    <location>
        <begin position="202"/>
        <end position="221"/>
    </location>
</feature>
<sequence length="310" mass="32551">MAEPGAVPHETPRAVPHETPRAVPHETPRAVLHDIRYSRYQGALRPRRSAVASFVASGVRRPLGLRRSASAKIWPFLLLAVAYLPALAVVAVPLLVPAVDVQPTDLIDYPQLLTTNSVVLLAFVATSIPSMLTRDRRDRVLSLYFATALSWFEYVLGVFLAALALLALIVLGPMLVLFVGSIATADAPGAWFADHVGDLPRIVGAAALVVLFHTSLGLAIGSLTSRRVFAVGGYLAVVLVGPALTGAVAAVTGEEWPFSLDPSSGPIRLATTFIGGGLGDPGALAWFVWGVVVVGGLSVLAGRYARGSDA</sequence>
<feature type="region of interest" description="Disordered" evidence="1">
    <location>
        <begin position="1"/>
        <end position="25"/>
    </location>
</feature>
<dbReference type="Proteomes" id="UP000533269">
    <property type="component" value="Unassembled WGS sequence"/>
</dbReference>
<name>A0A7W4TNR3_KINRA</name>
<dbReference type="EMBL" id="JACHVY010000003">
    <property type="protein sequence ID" value="MBB2902316.1"/>
    <property type="molecule type" value="Genomic_DNA"/>
</dbReference>
<proteinExistence type="predicted"/>
<feature type="transmembrane region" description="Helical" evidence="2">
    <location>
        <begin position="154"/>
        <end position="182"/>
    </location>
</feature>
<dbReference type="RefSeq" id="WP_183392149.1">
    <property type="nucleotide sequence ID" value="NZ_JACHVY010000003.1"/>
</dbReference>
<feature type="compositionally biased region" description="Basic and acidic residues" evidence="1">
    <location>
        <begin position="10"/>
        <end position="25"/>
    </location>
</feature>
<reference evidence="3 4" key="2">
    <citation type="submission" date="2020-08" db="EMBL/GenBank/DDBJ databases">
        <authorList>
            <person name="Partida-Martinez L."/>
            <person name="Huntemann M."/>
            <person name="Clum A."/>
            <person name="Wang J."/>
            <person name="Palaniappan K."/>
            <person name="Ritter S."/>
            <person name="Chen I.-M."/>
            <person name="Stamatis D."/>
            <person name="Reddy T."/>
            <person name="O'Malley R."/>
            <person name="Daum C."/>
            <person name="Shapiro N."/>
            <person name="Ivanova N."/>
            <person name="Kyrpides N."/>
            <person name="Woyke T."/>
        </authorList>
    </citation>
    <scope>NUCLEOTIDE SEQUENCE [LARGE SCALE GENOMIC DNA]</scope>
    <source>
        <strain evidence="3 4">AS2.23</strain>
    </source>
</reference>
<feature type="transmembrane region" description="Helical" evidence="2">
    <location>
        <begin position="283"/>
        <end position="305"/>
    </location>
</feature>
<feature type="transmembrane region" description="Helical" evidence="2">
    <location>
        <begin position="73"/>
        <end position="96"/>
    </location>
</feature>
<keyword evidence="2" id="KW-0812">Transmembrane</keyword>
<protein>
    <submittedName>
        <fullName evidence="3">ABC-2 type transport system permease protein</fullName>
    </submittedName>
</protein>
<accession>A0A7W4TNR3</accession>
<gene>
    <name evidence="3" type="ORF">FHR75_003147</name>
</gene>
<evidence type="ECO:0000313" key="4">
    <source>
        <dbReference type="Proteomes" id="UP000533269"/>
    </source>
</evidence>
<evidence type="ECO:0000256" key="1">
    <source>
        <dbReference type="SAM" id="MobiDB-lite"/>
    </source>
</evidence>
<organism evidence="3 4">
    <name type="scientific">Kineococcus radiotolerans</name>
    <dbReference type="NCBI Taxonomy" id="131568"/>
    <lineage>
        <taxon>Bacteria</taxon>
        <taxon>Bacillati</taxon>
        <taxon>Actinomycetota</taxon>
        <taxon>Actinomycetes</taxon>
        <taxon>Kineosporiales</taxon>
        <taxon>Kineosporiaceae</taxon>
        <taxon>Kineococcus</taxon>
    </lineage>
</organism>
<comment type="caution">
    <text evidence="3">The sequence shown here is derived from an EMBL/GenBank/DDBJ whole genome shotgun (WGS) entry which is preliminary data.</text>
</comment>
<keyword evidence="2" id="KW-1133">Transmembrane helix</keyword>